<dbReference type="Proteomes" id="UP001596353">
    <property type="component" value="Unassembled WGS sequence"/>
</dbReference>
<proteinExistence type="predicted"/>
<sequence>MMRALALILLAGPAAAGTFTPPQGCTAHLTVQTRSCVVEHLWTCAADAPGLQWRGEIDQRGLVYVGQIDAEAQWVQSFFLTSGERESLITPATDPASLSGLLQSGLDTYDFSLDTAEGTHRVVGFDRIAERNVMIDGERLHRTEYSIRKTDADGAMIYEAEGSEFVSETHGRFFSGTGDVTRPDTTFSYDSKPVDFIYPGQKGFLSDTPFWL</sequence>
<reference evidence="3" key="1">
    <citation type="journal article" date="2019" name="Int. J. Syst. Evol. Microbiol.">
        <title>The Global Catalogue of Microorganisms (GCM) 10K type strain sequencing project: providing services to taxonomists for standard genome sequencing and annotation.</title>
        <authorList>
            <consortium name="The Broad Institute Genomics Platform"/>
            <consortium name="The Broad Institute Genome Sequencing Center for Infectious Disease"/>
            <person name="Wu L."/>
            <person name="Ma J."/>
        </authorList>
    </citation>
    <scope>NUCLEOTIDE SEQUENCE [LARGE SCALE GENOMIC DNA]</scope>
    <source>
        <strain evidence="3">CCUG 66188</strain>
    </source>
</reference>
<feature type="chain" id="PRO_5045810920" evidence="1">
    <location>
        <begin position="17"/>
        <end position="212"/>
    </location>
</feature>
<accession>A0ABW2AYY7</accession>
<feature type="signal peptide" evidence="1">
    <location>
        <begin position="1"/>
        <end position="16"/>
    </location>
</feature>
<keyword evidence="3" id="KW-1185">Reference proteome</keyword>
<organism evidence="2 3">
    <name type="scientific">Sulfitobacter porphyrae</name>
    <dbReference type="NCBI Taxonomy" id="1246864"/>
    <lineage>
        <taxon>Bacteria</taxon>
        <taxon>Pseudomonadati</taxon>
        <taxon>Pseudomonadota</taxon>
        <taxon>Alphaproteobacteria</taxon>
        <taxon>Rhodobacterales</taxon>
        <taxon>Roseobacteraceae</taxon>
        <taxon>Sulfitobacter</taxon>
    </lineage>
</organism>
<evidence type="ECO:0000256" key="1">
    <source>
        <dbReference type="SAM" id="SignalP"/>
    </source>
</evidence>
<evidence type="ECO:0000313" key="3">
    <source>
        <dbReference type="Proteomes" id="UP001596353"/>
    </source>
</evidence>
<keyword evidence="1" id="KW-0732">Signal</keyword>
<comment type="caution">
    <text evidence="2">The sequence shown here is derived from an EMBL/GenBank/DDBJ whole genome shotgun (WGS) entry which is preliminary data.</text>
</comment>
<evidence type="ECO:0000313" key="2">
    <source>
        <dbReference type="EMBL" id="MFC6758482.1"/>
    </source>
</evidence>
<protein>
    <submittedName>
        <fullName evidence="2">Uncharacterized protein</fullName>
    </submittedName>
</protein>
<dbReference type="EMBL" id="JBHSWG010000001">
    <property type="protein sequence ID" value="MFC6758482.1"/>
    <property type="molecule type" value="Genomic_DNA"/>
</dbReference>
<name>A0ABW2AYY7_9RHOB</name>
<gene>
    <name evidence="2" type="ORF">ACFQFQ_01535</name>
</gene>